<accession>A0ABV6KXC2</accession>
<reference evidence="1 2" key="1">
    <citation type="submission" date="2024-09" db="EMBL/GenBank/DDBJ databases">
        <authorList>
            <person name="Sun Q."/>
            <person name="Mori K."/>
        </authorList>
    </citation>
    <scope>NUCLEOTIDE SEQUENCE [LARGE SCALE GENOMIC DNA]</scope>
    <source>
        <strain evidence="1 2">CGMCC 1.9126</strain>
    </source>
</reference>
<name>A0ABV6KXC2_9BACI</name>
<dbReference type="InterPro" id="IPR007536">
    <property type="entry name" value="16SrRNA_methylTrfase_J"/>
</dbReference>
<evidence type="ECO:0000313" key="1">
    <source>
        <dbReference type="EMBL" id="MFC0477987.1"/>
    </source>
</evidence>
<evidence type="ECO:0000313" key="2">
    <source>
        <dbReference type="Proteomes" id="UP001589738"/>
    </source>
</evidence>
<keyword evidence="1" id="KW-0808">Transferase</keyword>
<comment type="caution">
    <text evidence="1">The sequence shown here is derived from an EMBL/GenBank/DDBJ whole genome shotgun (WGS) entry which is preliminary data.</text>
</comment>
<keyword evidence="1" id="KW-0489">Methyltransferase</keyword>
<dbReference type="InterPro" id="IPR029063">
    <property type="entry name" value="SAM-dependent_MTases_sf"/>
</dbReference>
<dbReference type="Gene3D" id="3.40.50.150">
    <property type="entry name" value="Vaccinia Virus protein VP39"/>
    <property type="match status" value="1"/>
</dbReference>
<dbReference type="PANTHER" id="PTHR36112">
    <property type="entry name" value="RIBOSOMAL RNA SMALL SUBUNIT METHYLTRANSFERASE J"/>
    <property type="match status" value="1"/>
</dbReference>
<proteinExistence type="predicted"/>
<keyword evidence="2" id="KW-1185">Reference proteome</keyword>
<dbReference type="PANTHER" id="PTHR36112:SF1">
    <property type="entry name" value="RIBOSOMAL RNA SMALL SUBUNIT METHYLTRANSFERASE J"/>
    <property type="match status" value="1"/>
</dbReference>
<dbReference type="Proteomes" id="UP001589738">
    <property type="component" value="Unassembled WGS sequence"/>
</dbReference>
<dbReference type="EC" id="2.1.1.-" evidence="1"/>
<dbReference type="GO" id="GO:0032259">
    <property type="term" value="P:methylation"/>
    <property type="evidence" value="ECO:0007669"/>
    <property type="project" value="UniProtKB-KW"/>
</dbReference>
<dbReference type="Pfam" id="PF04445">
    <property type="entry name" value="SAM_MT"/>
    <property type="match status" value="1"/>
</dbReference>
<organism evidence="1 2">
    <name type="scientific">Robertmurraya beringensis</name>
    <dbReference type="NCBI Taxonomy" id="641660"/>
    <lineage>
        <taxon>Bacteria</taxon>
        <taxon>Bacillati</taxon>
        <taxon>Bacillota</taxon>
        <taxon>Bacilli</taxon>
        <taxon>Bacillales</taxon>
        <taxon>Bacillaceae</taxon>
        <taxon>Robertmurraya</taxon>
    </lineage>
</organism>
<dbReference type="SUPFAM" id="SSF53335">
    <property type="entry name" value="S-adenosyl-L-methionine-dependent methyltransferases"/>
    <property type="match status" value="1"/>
</dbReference>
<dbReference type="EMBL" id="JBHLUU010000126">
    <property type="protein sequence ID" value="MFC0477987.1"/>
    <property type="molecule type" value="Genomic_DNA"/>
</dbReference>
<gene>
    <name evidence="1" type="ORF">ACFFHF_22620</name>
</gene>
<sequence>MFVTTAGRTNPDMIEEAKQIALALECPYQERRKKSVQTLQSLYKDDCIVVGKERLELFLMNGEEPFFFHPNSSMFRIKRLLKNEHDPFIDATGLAKGMSLLDCTLGLASDSIVASFVVGASGKVVGTEENKYLSYLVGRGLKSWQSGLAGMDEAMRTISVQHSDALSFLKEVPSNEFDCVYIDPMFEETILESDGIRALAELAAYSEVREEFISEAKRVARNRLVLKDHFRSKRFEQFGFSVMKRPSAKFHFGIITK</sequence>
<dbReference type="RefSeq" id="WP_160548798.1">
    <property type="nucleotide sequence ID" value="NZ_JBHLUU010000126.1"/>
</dbReference>
<dbReference type="GO" id="GO:0008168">
    <property type="term" value="F:methyltransferase activity"/>
    <property type="evidence" value="ECO:0007669"/>
    <property type="project" value="UniProtKB-KW"/>
</dbReference>
<protein>
    <submittedName>
        <fullName evidence="1">Class I SAM-dependent methyltransferase</fullName>
        <ecNumber evidence="1">2.1.1.-</ecNumber>
    </submittedName>
</protein>